<comment type="caution">
    <text evidence="5">The sequence shown here is derived from an EMBL/GenBank/DDBJ whole genome shotgun (WGS) entry which is preliminary data.</text>
</comment>
<dbReference type="InterPro" id="IPR031989">
    <property type="entry name" value="DUF5067"/>
</dbReference>
<keyword evidence="3" id="KW-0472">Membrane</keyword>
<sequence>MNFNLPSKPEELLKLAGPIIGVIVLLLALVGIGAGSSEGGTNPAPSTTAKPTTEQPTPTPTPTNAAPSGKFENNVLDSRDYRFEITDVEVVRAGGRENVWGSKPVIVFTYEFTNKRAREVDTIEAWLGTFSAKQEDENVRQDLRMALFYTDDLADKKVVKPNGKVTAQFAYELKEADLPVTLFAQTGVLLKGDAGKQVFPIK</sequence>
<protein>
    <submittedName>
        <fullName evidence="5">DUF5067 domain-containing protein</fullName>
    </submittedName>
</protein>
<reference evidence="5 6" key="1">
    <citation type="submission" date="2020-05" db="EMBL/GenBank/DDBJ databases">
        <title>Descriptions of Corynebacterium xxxx sp. nov., Corynebacterium yyyy sp. nov. and Corynebacterium zzzz sp. nov.</title>
        <authorList>
            <person name="Zhang G."/>
        </authorList>
    </citation>
    <scope>NUCLEOTIDE SEQUENCE [LARGE SCALE GENOMIC DNA]</scope>
    <source>
        <strain evidence="6">zg-915</strain>
    </source>
</reference>
<proteinExistence type="predicted"/>
<organism evidence="5 6">
    <name type="scientific">Corynebacterium wankanglinii</name>
    <dbReference type="NCBI Taxonomy" id="2735136"/>
    <lineage>
        <taxon>Bacteria</taxon>
        <taxon>Bacillati</taxon>
        <taxon>Actinomycetota</taxon>
        <taxon>Actinomycetes</taxon>
        <taxon>Mycobacteriales</taxon>
        <taxon>Corynebacteriaceae</taxon>
        <taxon>Corynebacterium</taxon>
    </lineage>
</organism>
<gene>
    <name evidence="5" type="ORF">HMC16_05895</name>
</gene>
<feature type="domain" description="DUF5067" evidence="4">
    <location>
        <begin position="64"/>
        <end position="182"/>
    </location>
</feature>
<feature type="transmembrane region" description="Helical" evidence="3">
    <location>
        <begin position="12"/>
        <end position="34"/>
    </location>
</feature>
<evidence type="ECO:0000256" key="3">
    <source>
        <dbReference type="SAM" id="Phobius"/>
    </source>
</evidence>
<name>A0A838CJV6_9CORY</name>
<evidence type="ECO:0000256" key="1">
    <source>
        <dbReference type="ARBA" id="ARBA00022729"/>
    </source>
</evidence>
<dbReference type="RefSeq" id="WP_181194650.1">
    <property type="nucleotide sequence ID" value="NZ_JABFEE010000005.1"/>
</dbReference>
<keyword evidence="3" id="KW-0812">Transmembrane</keyword>
<feature type="compositionally biased region" description="Low complexity" evidence="2">
    <location>
        <begin position="47"/>
        <end position="67"/>
    </location>
</feature>
<evidence type="ECO:0000313" key="6">
    <source>
        <dbReference type="Proteomes" id="UP000581408"/>
    </source>
</evidence>
<dbReference type="EMBL" id="JABFEE010000005">
    <property type="protein sequence ID" value="MBA1835255.1"/>
    <property type="molecule type" value="Genomic_DNA"/>
</dbReference>
<dbReference type="Proteomes" id="UP000581408">
    <property type="component" value="Unassembled WGS sequence"/>
</dbReference>
<keyword evidence="1" id="KW-0732">Signal</keyword>
<evidence type="ECO:0000256" key="2">
    <source>
        <dbReference type="SAM" id="MobiDB-lite"/>
    </source>
</evidence>
<dbReference type="Gene3D" id="2.60.40.1240">
    <property type="match status" value="1"/>
</dbReference>
<keyword evidence="3" id="KW-1133">Transmembrane helix</keyword>
<feature type="region of interest" description="Disordered" evidence="2">
    <location>
        <begin position="37"/>
        <end position="71"/>
    </location>
</feature>
<dbReference type="AlphaFoldDB" id="A0A838CJV6"/>
<dbReference type="Pfam" id="PF16729">
    <property type="entry name" value="DUF5067"/>
    <property type="match status" value="1"/>
</dbReference>
<dbReference type="InterPro" id="IPR029050">
    <property type="entry name" value="Immunoprotect_excell_Ig-like"/>
</dbReference>
<evidence type="ECO:0000259" key="4">
    <source>
        <dbReference type="Pfam" id="PF16729"/>
    </source>
</evidence>
<accession>A0A838CJV6</accession>
<evidence type="ECO:0000313" key="5">
    <source>
        <dbReference type="EMBL" id="MBA1835255.1"/>
    </source>
</evidence>